<dbReference type="Gene3D" id="3.60.20.10">
    <property type="entry name" value="Glutamine Phosphoribosylpyrophosphate, subunit 1, domain 1"/>
    <property type="match status" value="1"/>
</dbReference>
<dbReference type="PROSITE" id="PS51278">
    <property type="entry name" value="GATASE_TYPE_2"/>
    <property type="match status" value="1"/>
</dbReference>
<evidence type="ECO:0000259" key="8">
    <source>
        <dbReference type="PROSITE" id="PS51278"/>
    </source>
</evidence>
<dbReference type="InterPro" id="IPR017932">
    <property type="entry name" value="GATase_2_dom"/>
</dbReference>
<dbReference type="PANTHER" id="PTHR11907">
    <property type="entry name" value="AMIDOPHOSPHORIBOSYLTRANSFERASE"/>
    <property type="match status" value="1"/>
</dbReference>
<dbReference type="InterPro" id="IPR035584">
    <property type="entry name" value="PurF_N"/>
</dbReference>
<proteinExistence type="inferred from homology"/>
<keyword evidence="4" id="KW-0328">Glycosyltransferase</keyword>
<dbReference type="InterPro" id="IPR029057">
    <property type="entry name" value="PRTase-like"/>
</dbReference>
<dbReference type="GO" id="GO:0006189">
    <property type="term" value="P:'de novo' IMP biosynthetic process"/>
    <property type="evidence" value="ECO:0007669"/>
    <property type="project" value="UniProtKB-UniPathway"/>
</dbReference>
<dbReference type="InterPro" id="IPR005854">
    <property type="entry name" value="PurF"/>
</dbReference>
<gene>
    <name evidence="9" type="ORF">METZ01_LOCUS37434</name>
</gene>
<organism evidence="9">
    <name type="scientific">marine metagenome</name>
    <dbReference type="NCBI Taxonomy" id="408172"/>
    <lineage>
        <taxon>unclassified sequences</taxon>
        <taxon>metagenomes</taxon>
        <taxon>ecological metagenomes</taxon>
    </lineage>
</organism>
<comment type="similarity">
    <text evidence="2">In the C-terminal section; belongs to the purine/pyrimidine phosphoribosyltransferase family.</text>
</comment>
<dbReference type="Pfam" id="PF00156">
    <property type="entry name" value="Pribosyltran"/>
    <property type="match status" value="1"/>
</dbReference>
<evidence type="ECO:0000313" key="9">
    <source>
        <dbReference type="EMBL" id="SUZ84580.1"/>
    </source>
</evidence>
<comment type="pathway">
    <text evidence="1">Purine metabolism; IMP biosynthesis via de novo pathway; N(1)-(5-phospho-D-ribosyl)glycinamide from 5-phospho-alpha-D-ribose 1-diphosphate: step 1/2.</text>
</comment>
<dbReference type="PIRSF" id="PIRSF000485">
    <property type="entry name" value="Amd_phspho_trans"/>
    <property type="match status" value="1"/>
</dbReference>
<accession>A0A381QZH1</accession>
<sequence length="485" mass="53932">MCGIVGIYHKNKDVAGEIYDGLIQVQHRGQDAAGICTWDKEKMSLYKDVGVVTEVFKTNESLNLKGNIGVGHVRYPTAGHDSVNEAQPFYSANPVNISLAHNGTLTNSEKIKEALLKTHFCQFNTRSDSEVLLNLFAYELHKTNFRTLKETHVFSALKNVFKKCEGGYAVVALIAGIGLVAFRDPSGIRPLVIGKQKSGYMVASESAALSALNYDLIRDVAPGEAVIISEDGKVFKRRCVKNVVHSPCLFEFVYFSRPDSVIDSISVHKARLRMGDFLGEKIKKEYSHLDVEVVIPVPDTSRTSAMQVAYHLGVKYREGFIKNRYIGRTFIMPGQSIRKKSVKHKLGPIEIEFRNKNVLLVDDSIVRGHTSKKIIEMARTAGAKKVYFASAAPPVRYQNIYGIDMPATSELIAHGKTEKAIKKAIGADELIYQDLDALKTAAHIGNPKITTFEDSVFSGEYRTGKISKDFLENLEKSRTEVLRKP</sequence>
<dbReference type="Pfam" id="PF13522">
    <property type="entry name" value="GATase_6"/>
    <property type="match status" value="1"/>
</dbReference>
<dbReference type="EC" id="2.4.2.14" evidence="3"/>
<dbReference type="UniPathway" id="UPA00074">
    <property type="reaction ID" value="UER00124"/>
</dbReference>
<keyword evidence="7" id="KW-0315">Glutamine amidotransferase</keyword>
<dbReference type="InterPro" id="IPR029055">
    <property type="entry name" value="Ntn_hydrolases_N"/>
</dbReference>
<evidence type="ECO:0000256" key="6">
    <source>
        <dbReference type="ARBA" id="ARBA00022755"/>
    </source>
</evidence>
<evidence type="ECO:0000256" key="5">
    <source>
        <dbReference type="ARBA" id="ARBA00022679"/>
    </source>
</evidence>
<dbReference type="CDD" id="cd00715">
    <property type="entry name" value="GPATase_N"/>
    <property type="match status" value="1"/>
</dbReference>
<evidence type="ECO:0000256" key="7">
    <source>
        <dbReference type="ARBA" id="ARBA00022962"/>
    </source>
</evidence>
<dbReference type="HAMAP" id="MF_01931">
    <property type="entry name" value="PurF"/>
    <property type="match status" value="1"/>
</dbReference>
<dbReference type="EMBL" id="UINC01001597">
    <property type="protein sequence ID" value="SUZ84580.1"/>
    <property type="molecule type" value="Genomic_DNA"/>
</dbReference>
<dbReference type="Gene3D" id="3.40.50.2020">
    <property type="match status" value="1"/>
</dbReference>
<dbReference type="AlphaFoldDB" id="A0A381QZH1"/>
<keyword evidence="6" id="KW-0658">Purine biosynthesis</keyword>
<dbReference type="CDD" id="cd06223">
    <property type="entry name" value="PRTases_typeI"/>
    <property type="match status" value="1"/>
</dbReference>
<dbReference type="GO" id="GO:0009113">
    <property type="term" value="P:purine nucleobase biosynthetic process"/>
    <property type="evidence" value="ECO:0007669"/>
    <property type="project" value="InterPro"/>
</dbReference>
<dbReference type="SUPFAM" id="SSF53271">
    <property type="entry name" value="PRTase-like"/>
    <property type="match status" value="1"/>
</dbReference>
<evidence type="ECO:0000256" key="1">
    <source>
        <dbReference type="ARBA" id="ARBA00005209"/>
    </source>
</evidence>
<dbReference type="SUPFAM" id="SSF56235">
    <property type="entry name" value="N-terminal nucleophile aminohydrolases (Ntn hydrolases)"/>
    <property type="match status" value="1"/>
</dbReference>
<dbReference type="NCBIfam" id="TIGR01134">
    <property type="entry name" value="purF"/>
    <property type="match status" value="1"/>
</dbReference>
<keyword evidence="5" id="KW-0808">Transferase</keyword>
<dbReference type="GO" id="GO:0004044">
    <property type="term" value="F:amidophosphoribosyltransferase activity"/>
    <property type="evidence" value="ECO:0007669"/>
    <property type="project" value="UniProtKB-EC"/>
</dbReference>
<name>A0A381QZH1_9ZZZZ</name>
<feature type="domain" description="Glutamine amidotransferase type-2" evidence="8">
    <location>
        <begin position="2"/>
        <end position="231"/>
    </location>
</feature>
<dbReference type="InterPro" id="IPR000836">
    <property type="entry name" value="PRTase_dom"/>
</dbReference>
<evidence type="ECO:0000256" key="2">
    <source>
        <dbReference type="ARBA" id="ARBA00010138"/>
    </source>
</evidence>
<evidence type="ECO:0000256" key="4">
    <source>
        <dbReference type="ARBA" id="ARBA00022676"/>
    </source>
</evidence>
<reference evidence="9" key="1">
    <citation type="submission" date="2018-05" db="EMBL/GenBank/DDBJ databases">
        <authorList>
            <person name="Lanie J.A."/>
            <person name="Ng W.-L."/>
            <person name="Kazmierczak K.M."/>
            <person name="Andrzejewski T.M."/>
            <person name="Davidsen T.M."/>
            <person name="Wayne K.J."/>
            <person name="Tettelin H."/>
            <person name="Glass J.I."/>
            <person name="Rusch D."/>
            <person name="Podicherti R."/>
            <person name="Tsui H.-C.T."/>
            <person name="Winkler M.E."/>
        </authorList>
    </citation>
    <scope>NUCLEOTIDE SEQUENCE</scope>
</reference>
<evidence type="ECO:0000256" key="3">
    <source>
        <dbReference type="ARBA" id="ARBA00011941"/>
    </source>
</evidence>
<protein>
    <recommendedName>
        <fullName evidence="3">amidophosphoribosyltransferase</fullName>
        <ecNumber evidence="3">2.4.2.14</ecNumber>
    </recommendedName>
</protein>